<dbReference type="InterPro" id="IPR022485">
    <property type="entry name" value="SHCHC_synthase_MenH"/>
</dbReference>
<name>A0A1I4SLC9_ECTMO</name>
<evidence type="ECO:0000259" key="4">
    <source>
        <dbReference type="Pfam" id="PF00561"/>
    </source>
</evidence>
<proteinExistence type="predicted"/>
<organism evidence="5 6">
    <name type="scientific">Ectothiorhodospira mobilis</name>
    <dbReference type="NCBI Taxonomy" id="195064"/>
    <lineage>
        <taxon>Bacteria</taxon>
        <taxon>Pseudomonadati</taxon>
        <taxon>Pseudomonadota</taxon>
        <taxon>Gammaproteobacteria</taxon>
        <taxon>Chromatiales</taxon>
        <taxon>Ectothiorhodospiraceae</taxon>
        <taxon>Ectothiorhodospira</taxon>
    </lineage>
</organism>
<dbReference type="InterPro" id="IPR029058">
    <property type="entry name" value="AB_hydrolase_fold"/>
</dbReference>
<evidence type="ECO:0000313" key="5">
    <source>
        <dbReference type="EMBL" id="SFM65296.1"/>
    </source>
</evidence>
<keyword evidence="6" id="KW-1185">Reference proteome</keyword>
<dbReference type="GO" id="GO:0070205">
    <property type="term" value="F:2-succinyl-6-hydroxy-2,4-cyclohexadiene-1-carboxylate synthase activity"/>
    <property type="evidence" value="ECO:0007669"/>
    <property type="project" value="UniProtKB-UniRule"/>
</dbReference>
<evidence type="ECO:0000313" key="6">
    <source>
        <dbReference type="Proteomes" id="UP000199556"/>
    </source>
</evidence>
<dbReference type="AlphaFoldDB" id="A0A1I4SLC9"/>
<dbReference type="InterPro" id="IPR000073">
    <property type="entry name" value="AB_hydrolase_1"/>
</dbReference>
<dbReference type="SUPFAM" id="SSF53474">
    <property type="entry name" value="alpha/beta-Hydrolases"/>
    <property type="match status" value="1"/>
</dbReference>
<dbReference type="EMBL" id="FOUO01000018">
    <property type="protein sequence ID" value="SFM65296.1"/>
    <property type="molecule type" value="Genomic_DNA"/>
</dbReference>
<dbReference type="Gene3D" id="3.40.50.1820">
    <property type="entry name" value="alpha/beta hydrolase"/>
    <property type="match status" value="1"/>
</dbReference>
<gene>
    <name evidence="5" type="ORF">SAMN05421721_11835</name>
</gene>
<evidence type="ECO:0000256" key="3">
    <source>
        <dbReference type="NCBIfam" id="TIGR03695"/>
    </source>
</evidence>
<sequence length="273" mass="29586">MTAPQRISGTASGRPVVVCLHGFMGRGADWRAVAAALGDAFDCRLPDLPGHDGHLPPWLAEGADFHRYCRRTWEALVPDLPQRFVLAGYSMGGRIAAALALQHPGRIAALVLEGAHPGLTDTASRQARRRQDAAWIRRFQQDPWPDLLQDWYRQPVFADLDAATRRRFIQARAGHDPRTLARVLEAAGLAGQPDLHPQLAALKAPVFYIAGEKDTRFSALGEDLAARCPGVTLVKLKGLGHNCHARAPEAVAGVLARAARATPTQAIHPDESP</sequence>
<dbReference type="RefSeq" id="WP_090487095.1">
    <property type="nucleotide sequence ID" value="NZ_FOUO01000018.1"/>
</dbReference>
<dbReference type="GO" id="GO:0009234">
    <property type="term" value="P:menaquinone biosynthetic process"/>
    <property type="evidence" value="ECO:0007669"/>
    <property type="project" value="UniProtKB-UniRule"/>
</dbReference>
<dbReference type="Proteomes" id="UP000199556">
    <property type="component" value="Unassembled WGS sequence"/>
</dbReference>
<feature type="domain" description="AB hydrolase-1" evidence="4">
    <location>
        <begin position="15"/>
        <end position="243"/>
    </location>
</feature>
<protein>
    <recommendedName>
        <fullName evidence="3">2-succinyl-6-hydroxy-2,4-cyclohexadiene-1-carboxylate synthase</fullName>
        <ecNumber evidence="3">4.2.99.20</ecNumber>
    </recommendedName>
</protein>
<evidence type="ECO:0000256" key="1">
    <source>
        <dbReference type="ARBA" id="ARBA00022428"/>
    </source>
</evidence>
<evidence type="ECO:0000256" key="2">
    <source>
        <dbReference type="ARBA" id="ARBA00023239"/>
    </source>
</evidence>
<keyword evidence="1" id="KW-0474">Menaquinone biosynthesis</keyword>
<dbReference type="PANTHER" id="PTHR42916:SF1">
    <property type="entry name" value="PROTEIN PHYLLO, CHLOROPLASTIC"/>
    <property type="match status" value="1"/>
</dbReference>
<reference evidence="5 6" key="1">
    <citation type="submission" date="2016-10" db="EMBL/GenBank/DDBJ databases">
        <authorList>
            <person name="de Groot N.N."/>
        </authorList>
    </citation>
    <scope>NUCLEOTIDE SEQUENCE [LARGE SCALE GENOMIC DNA]</scope>
    <source>
        <strain evidence="5 6">DSM 4180</strain>
    </source>
</reference>
<dbReference type="EC" id="4.2.99.20" evidence="3"/>
<dbReference type="PANTHER" id="PTHR42916">
    <property type="entry name" value="2-SUCCINYL-5-ENOLPYRUVYL-6-HYDROXY-3-CYCLOHEXENE-1-CARBOXYLATE SYNTHASE"/>
    <property type="match status" value="1"/>
</dbReference>
<dbReference type="STRING" id="195064.SAMN05421721_11835"/>
<accession>A0A1I4SLC9</accession>
<dbReference type="Pfam" id="PF00561">
    <property type="entry name" value="Abhydrolase_1"/>
    <property type="match status" value="1"/>
</dbReference>
<keyword evidence="2" id="KW-0456">Lyase</keyword>
<dbReference type="NCBIfam" id="TIGR03695">
    <property type="entry name" value="menH_SHCHC"/>
    <property type="match status" value="1"/>
</dbReference>
<dbReference type="OrthoDB" id="149912at2"/>